<dbReference type="GO" id="GO:0005524">
    <property type="term" value="F:ATP binding"/>
    <property type="evidence" value="ECO:0007669"/>
    <property type="project" value="UniProtKB-KW"/>
</dbReference>
<dbReference type="FunFam" id="3.40.50.300:FF:000205">
    <property type="entry name" value="ABC transporter B family member 4"/>
    <property type="match status" value="1"/>
</dbReference>
<dbReference type="PANTHER" id="PTHR43394:SF18">
    <property type="entry name" value="ABC TRANSPORTER B FAMILY MEMBER 11-LIKE"/>
    <property type="match status" value="1"/>
</dbReference>
<keyword evidence="6" id="KW-0067">ATP-binding</keyword>
<keyword evidence="5" id="KW-0547">Nucleotide-binding</keyword>
<feature type="transmembrane region" description="Helical" evidence="9">
    <location>
        <begin position="396"/>
        <end position="420"/>
    </location>
</feature>
<keyword evidence="8 9" id="KW-0472">Membrane</keyword>
<dbReference type="EMBL" id="QKWP01000295">
    <property type="protein sequence ID" value="RIB22738.1"/>
    <property type="molecule type" value="Genomic_DNA"/>
</dbReference>
<dbReference type="InterPro" id="IPR017871">
    <property type="entry name" value="ABC_transporter-like_CS"/>
</dbReference>
<feature type="transmembrane region" description="Helical" evidence="9">
    <location>
        <begin position="440"/>
        <end position="465"/>
    </location>
</feature>
<evidence type="ECO:0000313" key="12">
    <source>
        <dbReference type="EMBL" id="RIB22738.1"/>
    </source>
</evidence>
<dbReference type="InterPro" id="IPR011527">
    <property type="entry name" value="ABC1_TM_dom"/>
</dbReference>
<protein>
    <submittedName>
        <fullName evidence="12">P-loop containing nucleoside triphosphate hydrolase protein</fullName>
    </submittedName>
</protein>
<keyword evidence="12" id="KW-0378">Hydrolase</keyword>
<evidence type="ECO:0000256" key="3">
    <source>
        <dbReference type="ARBA" id="ARBA00022448"/>
    </source>
</evidence>
<dbReference type="SMART" id="SM00382">
    <property type="entry name" value="AAA"/>
    <property type="match status" value="2"/>
</dbReference>
<dbReference type="InterPro" id="IPR003593">
    <property type="entry name" value="AAA+_ATPase"/>
</dbReference>
<evidence type="ECO:0000256" key="8">
    <source>
        <dbReference type="ARBA" id="ARBA00023136"/>
    </source>
</evidence>
<name>A0A397VLL3_9GLOM</name>
<sequence>MQEKKLSSGQVILILNSIVVGCLSLSNFFIYIQPVSLAAGAGSKIFEVIDRIPLIDTTSDTGDKPENVMGQIQLKNVNFVYPTRPGVKTLDNISLDVEPGSTVALVGSSGSGKSTIISLVLRFYDPLSGGVFLDGRNIKTFNLTWLRRQIGLVSQEPVLFRTTIAENVAYGLVGSIYENLSDNEKYERIENACKMTNAHDFIMNLPDKYETMVGERGILLSGGQKQRIAIARAVIKDPKILLLDEATSALDTQSESIVQDALDKASEGRTTIVIAHRLSTIRNATKIIVMSKGAIVESGTHKELMDKKGSYFKLVETQQVQQTQQNLKTEPKYEVTKLYTIKNNHEHQIDQVSRASSPSIFAKQKADAEMGLKHNGRNYTSWELIKKVAIINRPEFLVLSIGIIAATIHGGVYPLFAIIFANVVEAFSKSGDTLRHEATFWSFMLFLYSILIFLVNVIQNGALGFSNEKLTERIRSMSFMSILRQDISFFDEENHSVGTLNSQLSLDVTHISGLTGITLGNMLQVMAMVISSVAVALIFGWKLALVCLCSVPIAVGSGTLRIKMINDFQKKIKIAYEYSTQIACEGADNIRTVAALTLENNICERYHNLLDEPMHQGFKNAFFASIPFAFASCSGFFTNSLAFWYGSKLFIDDEYDLKQFFTVFMTIVIGTRFISRFFAYAPDIAKAKFASTSIISLLDSVPKIDIWYQNGEKIQPIEGHIKFSDVHFHYPTRPSVPVLQGLNLEIKPGQYAALVGPSGCGKSTIISLTERFYQVTNGTITIDEMNIDKMNVNKLREHIALVSQEPSLYDMTIKENILLGRLPEQKITQSDIEKVCREANIHEFIVGLPNGYDTHVGGKGVQLSGGQKQRIAIARALIRNPKILLLDEATSALDSESEKVVQKALDAAAHGRTTLAIAHRLSTIQHADIIFVIKDGKVHEQGTHQELLKLQGIYNMMIQRQDLGESNL</sequence>
<dbReference type="Gene3D" id="1.20.1560.10">
    <property type="entry name" value="ABC transporter type 1, transmembrane domain"/>
    <property type="match status" value="1"/>
</dbReference>
<dbReference type="InterPro" id="IPR039421">
    <property type="entry name" value="Type_1_exporter"/>
</dbReference>
<dbReference type="InterPro" id="IPR003439">
    <property type="entry name" value="ABC_transporter-like_ATP-bd"/>
</dbReference>
<dbReference type="GO" id="GO:0016887">
    <property type="term" value="F:ATP hydrolysis activity"/>
    <property type="evidence" value="ECO:0007669"/>
    <property type="project" value="InterPro"/>
</dbReference>
<feature type="domain" description="ABC transporter" evidence="10">
    <location>
        <begin position="721"/>
        <end position="960"/>
    </location>
</feature>
<dbReference type="SUPFAM" id="SSF90123">
    <property type="entry name" value="ABC transporter transmembrane region"/>
    <property type="match status" value="1"/>
</dbReference>
<dbReference type="Pfam" id="PF00664">
    <property type="entry name" value="ABC_membrane"/>
    <property type="match status" value="1"/>
</dbReference>
<evidence type="ECO:0000256" key="1">
    <source>
        <dbReference type="ARBA" id="ARBA00004141"/>
    </source>
</evidence>
<comment type="caution">
    <text evidence="12">The sequence shown here is derived from an EMBL/GenBank/DDBJ whole genome shotgun (WGS) entry which is preliminary data.</text>
</comment>
<evidence type="ECO:0000256" key="5">
    <source>
        <dbReference type="ARBA" id="ARBA00022741"/>
    </source>
</evidence>
<organism evidence="12 13">
    <name type="scientific">Gigaspora rosea</name>
    <dbReference type="NCBI Taxonomy" id="44941"/>
    <lineage>
        <taxon>Eukaryota</taxon>
        <taxon>Fungi</taxon>
        <taxon>Fungi incertae sedis</taxon>
        <taxon>Mucoromycota</taxon>
        <taxon>Glomeromycotina</taxon>
        <taxon>Glomeromycetes</taxon>
        <taxon>Diversisporales</taxon>
        <taxon>Gigasporaceae</taxon>
        <taxon>Gigaspora</taxon>
    </lineage>
</organism>
<dbReference type="GO" id="GO:0005743">
    <property type="term" value="C:mitochondrial inner membrane"/>
    <property type="evidence" value="ECO:0007669"/>
    <property type="project" value="TreeGrafter"/>
</dbReference>
<dbReference type="Proteomes" id="UP000266673">
    <property type="component" value="Unassembled WGS sequence"/>
</dbReference>
<evidence type="ECO:0000256" key="2">
    <source>
        <dbReference type="ARBA" id="ARBA00007577"/>
    </source>
</evidence>
<feature type="domain" description="ABC transmembrane type-1" evidence="11">
    <location>
        <begin position="401"/>
        <end position="686"/>
    </location>
</feature>
<dbReference type="Pfam" id="PF00005">
    <property type="entry name" value="ABC_tran"/>
    <property type="match status" value="2"/>
</dbReference>
<evidence type="ECO:0000256" key="4">
    <source>
        <dbReference type="ARBA" id="ARBA00022692"/>
    </source>
</evidence>
<evidence type="ECO:0000256" key="6">
    <source>
        <dbReference type="ARBA" id="ARBA00022840"/>
    </source>
</evidence>
<dbReference type="OrthoDB" id="6500128at2759"/>
<dbReference type="AlphaFoldDB" id="A0A397VLL3"/>
<reference evidence="12 13" key="1">
    <citation type="submission" date="2018-06" db="EMBL/GenBank/DDBJ databases">
        <title>Comparative genomics reveals the genomic features of Rhizophagus irregularis, R. cerebriforme, R. diaphanum and Gigaspora rosea, and their symbiotic lifestyle signature.</title>
        <authorList>
            <person name="Morin E."/>
            <person name="San Clemente H."/>
            <person name="Chen E.C.H."/>
            <person name="De La Providencia I."/>
            <person name="Hainaut M."/>
            <person name="Kuo A."/>
            <person name="Kohler A."/>
            <person name="Murat C."/>
            <person name="Tang N."/>
            <person name="Roy S."/>
            <person name="Loubradou J."/>
            <person name="Henrissat B."/>
            <person name="Grigoriev I.V."/>
            <person name="Corradi N."/>
            <person name="Roux C."/>
            <person name="Martin F.M."/>
        </authorList>
    </citation>
    <scope>NUCLEOTIDE SEQUENCE [LARGE SCALE GENOMIC DNA]</scope>
    <source>
        <strain evidence="12 13">DAOM 194757</strain>
    </source>
</reference>
<keyword evidence="3" id="KW-0813">Transport</keyword>
<dbReference type="Gene3D" id="3.40.50.300">
    <property type="entry name" value="P-loop containing nucleotide triphosphate hydrolases"/>
    <property type="match status" value="2"/>
</dbReference>
<dbReference type="GO" id="GO:0090374">
    <property type="term" value="P:oligopeptide export from mitochondrion"/>
    <property type="evidence" value="ECO:0007669"/>
    <property type="project" value="TreeGrafter"/>
</dbReference>
<comment type="similarity">
    <text evidence="2">Belongs to the ABC transporter superfamily. ABCB family. Multidrug resistance exporter (TC 3.A.1.201) subfamily.</text>
</comment>
<dbReference type="PROSITE" id="PS50929">
    <property type="entry name" value="ABC_TM1F"/>
    <property type="match status" value="1"/>
</dbReference>
<dbReference type="CDD" id="cd18578">
    <property type="entry name" value="ABC_6TM_Pgp_ABCB1_D2_like"/>
    <property type="match status" value="1"/>
</dbReference>
<dbReference type="CDD" id="cd03249">
    <property type="entry name" value="ABC_MTABC3_MDL1_MDL2"/>
    <property type="match status" value="2"/>
</dbReference>
<dbReference type="PROSITE" id="PS00211">
    <property type="entry name" value="ABC_TRANSPORTER_1"/>
    <property type="match status" value="2"/>
</dbReference>
<feature type="domain" description="ABC transporter" evidence="10">
    <location>
        <begin position="72"/>
        <end position="317"/>
    </location>
</feature>
<dbReference type="GO" id="GO:0015421">
    <property type="term" value="F:ABC-type oligopeptide transporter activity"/>
    <property type="evidence" value="ECO:0007669"/>
    <property type="project" value="TreeGrafter"/>
</dbReference>
<accession>A0A397VLL3</accession>
<evidence type="ECO:0000259" key="10">
    <source>
        <dbReference type="PROSITE" id="PS50893"/>
    </source>
</evidence>
<feature type="transmembrane region" description="Helical" evidence="9">
    <location>
        <begin position="657"/>
        <end position="679"/>
    </location>
</feature>
<dbReference type="SUPFAM" id="SSF52540">
    <property type="entry name" value="P-loop containing nucleoside triphosphate hydrolases"/>
    <property type="match status" value="2"/>
</dbReference>
<proteinExistence type="inferred from homology"/>
<gene>
    <name evidence="12" type="ORF">C2G38_954164</name>
</gene>
<feature type="transmembrane region" description="Helical" evidence="9">
    <location>
        <begin position="543"/>
        <end position="562"/>
    </location>
</feature>
<keyword evidence="7 9" id="KW-1133">Transmembrane helix</keyword>
<evidence type="ECO:0000256" key="7">
    <source>
        <dbReference type="ARBA" id="ARBA00022989"/>
    </source>
</evidence>
<comment type="subcellular location">
    <subcellularLocation>
        <location evidence="1">Membrane</location>
        <topology evidence="1">Multi-pass membrane protein</topology>
    </subcellularLocation>
</comment>
<evidence type="ECO:0000256" key="9">
    <source>
        <dbReference type="SAM" id="Phobius"/>
    </source>
</evidence>
<dbReference type="PROSITE" id="PS51257">
    <property type="entry name" value="PROKAR_LIPOPROTEIN"/>
    <property type="match status" value="1"/>
</dbReference>
<keyword evidence="13" id="KW-1185">Reference proteome</keyword>
<dbReference type="PROSITE" id="PS50893">
    <property type="entry name" value="ABC_TRANSPORTER_2"/>
    <property type="match status" value="2"/>
</dbReference>
<dbReference type="InterPro" id="IPR036640">
    <property type="entry name" value="ABC1_TM_sf"/>
</dbReference>
<evidence type="ECO:0000259" key="11">
    <source>
        <dbReference type="PROSITE" id="PS50929"/>
    </source>
</evidence>
<dbReference type="STRING" id="44941.A0A397VLL3"/>
<feature type="transmembrane region" description="Helical" evidence="9">
    <location>
        <begin position="621"/>
        <end position="645"/>
    </location>
</feature>
<feature type="transmembrane region" description="Helical" evidence="9">
    <location>
        <begin position="12"/>
        <end position="32"/>
    </location>
</feature>
<dbReference type="FunFam" id="1.20.1560.10:FF:000009">
    <property type="entry name" value="ABC transporter B family member 1"/>
    <property type="match status" value="1"/>
</dbReference>
<dbReference type="PANTHER" id="PTHR43394">
    <property type="entry name" value="ATP-DEPENDENT PERMEASE MDL1, MITOCHONDRIAL"/>
    <property type="match status" value="1"/>
</dbReference>
<dbReference type="InterPro" id="IPR027417">
    <property type="entry name" value="P-loop_NTPase"/>
</dbReference>
<feature type="transmembrane region" description="Helical" evidence="9">
    <location>
        <begin position="514"/>
        <end position="537"/>
    </location>
</feature>
<evidence type="ECO:0000313" key="13">
    <source>
        <dbReference type="Proteomes" id="UP000266673"/>
    </source>
</evidence>
<dbReference type="FunFam" id="3.40.50.300:FF:000916">
    <property type="entry name" value="ABC transporter B family member 9"/>
    <property type="match status" value="1"/>
</dbReference>
<keyword evidence="4 9" id="KW-0812">Transmembrane</keyword>